<dbReference type="PANTHER" id="PTHR43628:SF1">
    <property type="entry name" value="CHITIN SYNTHASE REGULATORY FACTOR 2-RELATED"/>
    <property type="match status" value="1"/>
</dbReference>
<dbReference type="PROSITE" id="PS51257">
    <property type="entry name" value="PROKAR_LIPOPROTEIN"/>
    <property type="match status" value="1"/>
</dbReference>
<dbReference type="Proteomes" id="UP000267535">
    <property type="component" value="Unassembled WGS sequence"/>
</dbReference>
<reference evidence="1 2" key="1">
    <citation type="submission" date="2018-11" db="EMBL/GenBank/DDBJ databases">
        <title>The draft genome sequence of Amphritea balenae JAMM 1525T.</title>
        <authorList>
            <person name="Fang Z."/>
            <person name="Zhang Y."/>
            <person name="Han X."/>
        </authorList>
    </citation>
    <scope>NUCLEOTIDE SEQUENCE [LARGE SCALE GENOMIC DNA]</scope>
    <source>
        <strain evidence="1 2">JAMM 1525</strain>
    </source>
</reference>
<dbReference type="InterPro" id="IPR006597">
    <property type="entry name" value="Sel1-like"/>
</dbReference>
<gene>
    <name evidence="1" type="ORF">EHS89_01530</name>
</gene>
<dbReference type="InterPro" id="IPR052945">
    <property type="entry name" value="Mitotic_Regulator"/>
</dbReference>
<proteinExistence type="predicted"/>
<dbReference type="RefSeq" id="WP_124924343.1">
    <property type="nucleotide sequence ID" value="NZ_BMOH01000001.1"/>
</dbReference>
<protein>
    <submittedName>
        <fullName evidence="1">Sel1 repeat family protein</fullName>
    </submittedName>
</protein>
<dbReference type="OrthoDB" id="5295703at2"/>
<dbReference type="InterPro" id="IPR036366">
    <property type="entry name" value="PGBDSf"/>
</dbReference>
<dbReference type="SMART" id="SM00671">
    <property type="entry name" value="SEL1"/>
    <property type="match status" value="4"/>
</dbReference>
<evidence type="ECO:0000313" key="1">
    <source>
        <dbReference type="EMBL" id="RRD01271.1"/>
    </source>
</evidence>
<organism evidence="1 2">
    <name type="scientific">Amphritea balenae</name>
    <dbReference type="NCBI Taxonomy" id="452629"/>
    <lineage>
        <taxon>Bacteria</taxon>
        <taxon>Pseudomonadati</taxon>
        <taxon>Pseudomonadota</taxon>
        <taxon>Gammaproteobacteria</taxon>
        <taxon>Oceanospirillales</taxon>
        <taxon>Oceanospirillaceae</taxon>
        <taxon>Amphritea</taxon>
    </lineage>
</organism>
<keyword evidence="2" id="KW-1185">Reference proteome</keyword>
<evidence type="ECO:0000313" key="2">
    <source>
        <dbReference type="Proteomes" id="UP000267535"/>
    </source>
</evidence>
<dbReference type="PANTHER" id="PTHR43628">
    <property type="entry name" value="ACTIVATOR OF C KINASE PROTEIN 1-RELATED"/>
    <property type="match status" value="1"/>
</dbReference>
<sequence length="280" mass="31609">MIRDKFRAVKLAILMLTVVLSGCSGFSGFGYQEGPRVHEDRQQARMIYQQGMDATQGRGQAQDYQLGVQLFKESAKYGSVDGAYMVGMSYVTGRGVATDYNEAADWLDLAARKDHPAALYQLSVLYLNGKGVPKNSVWAAFLLNRAGDLGHRQSSYDLGVAYAKGLGVKPQPGAAWYWFSVARKKGISEAIPLQTRMLRRSSDEQRRLAMNQMRYRGAKVDRPTAQFIQQRLNTIGYKAGIEDGIWGARTEQAFLRFTRQELLLNELELDWRALKMIRDY</sequence>
<dbReference type="Pfam" id="PF08238">
    <property type="entry name" value="Sel1"/>
    <property type="match status" value="4"/>
</dbReference>
<dbReference type="Gene3D" id="1.25.40.10">
    <property type="entry name" value="Tetratricopeptide repeat domain"/>
    <property type="match status" value="1"/>
</dbReference>
<dbReference type="Gene3D" id="1.10.101.10">
    <property type="entry name" value="PGBD-like superfamily/PGBD"/>
    <property type="match status" value="1"/>
</dbReference>
<dbReference type="InterPro" id="IPR011990">
    <property type="entry name" value="TPR-like_helical_dom_sf"/>
</dbReference>
<dbReference type="EMBL" id="RQXV01000001">
    <property type="protein sequence ID" value="RRD01271.1"/>
    <property type="molecule type" value="Genomic_DNA"/>
</dbReference>
<dbReference type="SUPFAM" id="SSF81901">
    <property type="entry name" value="HCP-like"/>
    <property type="match status" value="1"/>
</dbReference>
<dbReference type="AlphaFoldDB" id="A0A3P1SVS1"/>
<name>A0A3P1SVS1_9GAMM</name>
<comment type="caution">
    <text evidence="1">The sequence shown here is derived from an EMBL/GenBank/DDBJ whole genome shotgun (WGS) entry which is preliminary data.</text>
</comment>
<accession>A0A3P1SVS1</accession>